<keyword evidence="2" id="KW-0808">Transferase</keyword>
<dbReference type="EMBL" id="BMWZ01000001">
    <property type="protein sequence ID" value="GGZ72044.1"/>
    <property type="molecule type" value="Genomic_DNA"/>
</dbReference>
<dbReference type="Pfam" id="PF05679">
    <property type="entry name" value="CHGN"/>
    <property type="match status" value="1"/>
</dbReference>
<organism evidence="2 3">
    <name type="scientific">Algibacter mikhailovii</name>
    <dbReference type="NCBI Taxonomy" id="425498"/>
    <lineage>
        <taxon>Bacteria</taxon>
        <taxon>Pseudomonadati</taxon>
        <taxon>Bacteroidota</taxon>
        <taxon>Flavobacteriia</taxon>
        <taxon>Flavobacteriales</taxon>
        <taxon>Flavobacteriaceae</taxon>
        <taxon>Algibacter</taxon>
    </lineage>
</organism>
<dbReference type="SUPFAM" id="SSF53448">
    <property type="entry name" value="Nucleotide-diphospho-sugar transferases"/>
    <property type="match status" value="1"/>
</dbReference>
<reference evidence="2" key="2">
    <citation type="submission" date="2020-09" db="EMBL/GenBank/DDBJ databases">
        <authorList>
            <person name="Sun Q."/>
            <person name="Kim S."/>
        </authorList>
    </citation>
    <scope>NUCLEOTIDE SEQUENCE</scope>
    <source>
        <strain evidence="2">KCTC 12710</strain>
    </source>
</reference>
<dbReference type="InterPro" id="IPR008428">
    <property type="entry name" value="Chond_GalNAc"/>
</dbReference>
<dbReference type="Proteomes" id="UP000636004">
    <property type="component" value="Unassembled WGS sequence"/>
</dbReference>
<dbReference type="InterPro" id="IPR029044">
    <property type="entry name" value="Nucleotide-diphossugar_trans"/>
</dbReference>
<proteinExistence type="predicted"/>
<dbReference type="PANTHER" id="PTHR43685:SF3">
    <property type="entry name" value="SLR2126 PROTEIN"/>
    <property type="match status" value="1"/>
</dbReference>
<reference evidence="2" key="1">
    <citation type="journal article" date="2014" name="Int. J. Syst. Evol. Microbiol.">
        <title>Complete genome sequence of Corynebacterium casei LMG S-19264T (=DSM 44701T), isolated from a smear-ripened cheese.</title>
        <authorList>
            <consortium name="US DOE Joint Genome Institute (JGI-PGF)"/>
            <person name="Walter F."/>
            <person name="Albersmeier A."/>
            <person name="Kalinowski J."/>
            <person name="Ruckert C."/>
        </authorList>
    </citation>
    <scope>NUCLEOTIDE SEQUENCE</scope>
    <source>
        <strain evidence="2">KCTC 12710</strain>
    </source>
</reference>
<protein>
    <submittedName>
        <fullName evidence="2">Glycosyl transferase</fullName>
    </submittedName>
</protein>
<evidence type="ECO:0000313" key="3">
    <source>
        <dbReference type="Proteomes" id="UP000636004"/>
    </source>
</evidence>
<sequence length="266" mass="30792">MTLKTSLIISTYNWPEALELVLQSVAKQKVLPYEIIVADDGSTNTTEAVIKDFQECLSVPLIHVWHADNGFKKAVILNKAIALAIGEYIIQTDGDCILHPSFVKDHIEFAEKNTYLFGSRVNIQKNYLQKLFSRKQVCFSVFSSGIKKRTRALHCTPMSKLYKKTPVFSKKFRGCNVSFYKNDFIAVNGYNEDFEGWGKEDSELARRFHNYGLEGRRLRYRAIIYHIFHLEKSLERFELNSNLEDTTIKQHLIWCTNGINKHLSEK</sequence>
<gene>
    <name evidence="2" type="ORF">GCM10007028_06760</name>
</gene>
<dbReference type="Pfam" id="PF00535">
    <property type="entry name" value="Glycos_transf_2"/>
    <property type="match status" value="1"/>
</dbReference>
<dbReference type="InterPro" id="IPR050834">
    <property type="entry name" value="Glycosyltransf_2"/>
</dbReference>
<dbReference type="InterPro" id="IPR001173">
    <property type="entry name" value="Glyco_trans_2-like"/>
</dbReference>
<accession>A0A918V550</accession>
<dbReference type="CDD" id="cd06420">
    <property type="entry name" value="GT2_Chondriotin_Pol_N"/>
    <property type="match status" value="1"/>
</dbReference>
<dbReference type="RefSeq" id="WP_189359342.1">
    <property type="nucleotide sequence ID" value="NZ_BMWZ01000001.1"/>
</dbReference>
<dbReference type="PANTHER" id="PTHR43685">
    <property type="entry name" value="GLYCOSYLTRANSFERASE"/>
    <property type="match status" value="1"/>
</dbReference>
<name>A0A918V550_9FLAO</name>
<dbReference type="Gene3D" id="3.90.550.10">
    <property type="entry name" value="Spore Coat Polysaccharide Biosynthesis Protein SpsA, Chain A"/>
    <property type="match status" value="1"/>
</dbReference>
<keyword evidence="3" id="KW-1185">Reference proteome</keyword>
<feature type="domain" description="Glycosyltransferase 2-like" evidence="1">
    <location>
        <begin position="6"/>
        <end position="174"/>
    </location>
</feature>
<dbReference type="AlphaFoldDB" id="A0A918V550"/>
<comment type="caution">
    <text evidence="2">The sequence shown here is derived from an EMBL/GenBank/DDBJ whole genome shotgun (WGS) entry which is preliminary data.</text>
</comment>
<evidence type="ECO:0000259" key="1">
    <source>
        <dbReference type="Pfam" id="PF00535"/>
    </source>
</evidence>
<dbReference type="GO" id="GO:0008376">
    <property type="term" value="F:acetylgalactosaminyltransferase activity"/>
    <property type="evidence" value="ECO:0007669"/>
    <property type="project" value="InterPro"/>
</dbReference>
<evidence type="ECO:0000313" key="2">
    <source>
        <dbReference type="EMBL" id="GGZ72044.1"/>
    </source>
</evidence>